<dbReference type="Proteomes" id="UP001055811">
    <property type="component" value="Linkage Group LG03"/>
</dbReference>
<evidence type="ECO:0000313" key="2">
    <source>
        <dbReference type="Proteomes" id="UP001055811"/>
    </source>
</evidence>
<proteinExistence type="predicted"/>
<reference evidence="1 2" key="2">
    <citation type="journal article" date="2022" name="Mol. Ecol. Resour.">
        <title>The genomes of chicory, endive, great burdock and yacon provide insights into Asteraceae paleo-polyploidization history and plant inulin production.</title>
        <authorList>
            <person name="Fan W."/>
            <person name="Wang S."/>
            <person name="Wang H."/>
            <person name="Wang A."/>
            <person name="Jiang F."/>
            <person name="Liu H."/>
            <person name="Zhao H."/>
            <person name="Xu D."/>
            <person name="Zhang Y."/>
        </authorList>
    </citation>
    <scope>NUCLEOTIDE SEQUENCE [LARGE SCALE GENOMIC DNA]</scope>
    <source>
        <strain evidence="2">cv. Punajuju</strain>
        <tissue evidence="1">Leaves</tissue>
    </source>
</reference>
<gene>
    <name evidence="1" type="ORF">L2E82_16298</name>
</gene>
<accession>A0ACB9F557</accession>
<name>A0ACB9F557_CICIN</name>
<dbReference type="EMBL" id="CM042011">
    <property type="protein sequence ID" value="KAI3766245.1"/>
    <property type="molecule type" value="Genomic_DNA"/>
</dbReference>
<reference evidence="2" key="1">
    <citation type="journal article" date="2022" name="Mol. Ecol. Resour.">
        <title>The genomes of chicory, endive, great burdock and yacon provide insights into Asteraceae palaeo-polyploidization history and plant inulin production.</title>
        <authorList>
            <person name="Fan W."/>
            <person name="Wang S."/>
            <person name="Wang H."/>
            <person name="Wang A."/>
            <person name="Jiang F."/>
            <person name="Liu H."/>
            <person name="Zhao H."/>
            <person name="Xu D."/>
            <person name="Zhang Y."/>
        </authorList>
    </citation>
    <scope>NUCLEOTIDE SEQUENCE [LARGE SCALE GENOMIC DNA]</scope>
    <source>
        <strain evidence="2">cv. Punajuju</strain>
    </source>
</reference>
<organism evidence="1 2">
    <name type="scientific">Cichorium intybus</name>
    <name type="common">Chicory</name>
    <dbReference type="NCBI Taxonomy" id="13427"/>
    <lineage>
        <taxon>Eukaryota</taxon>
        <taxon>Viridiplantae</taxon>
        <taxon>Streptophyta</taxon>
        <taxon>Embryophyta</taxon>
        <taxon>Tracheophyta</taxon>
        <taxon>Spermatophyta</taxon>
        <taxon>Magnoliopsida</taxon>
        <taxon>eudicotyledons</taxon>
        <taxon>Gunneridae</taxon>
        <taxon>Pentapetalae</taxon>
        <taxon>asterids</taxon>
        <taxon>campanulids</taxon>
        <taxon>Asterales</taxon>
        <taxon>Asteraceae</taxon>
        <taxon>Cichorioideae</taxon>
        <taxon>Cichorieae</taxon>
        <taxon>Cichoriinae</taxon>
        <taxon>Cichorium</taxon>
    </lineage>
</organism>
<keyword evidence="2" id="KW-1185">Reference proteome</keyword>
<protein>
    <submittedName>
        <fullName evidence="1">Uncharacterized protein</fullName>
    </submittedName>
</protein>
<sequence length="402" mass="45273">MYGYDVSFRKNRFPYSAISSCLHGNSTPPIAAAIDHDDELNVRPRSPPRQSSPPKHRHDGTSPLPLGMDWSLAPLIWEGRNSVWPHDLHKGWSYCVTIPSLTSAPSPGSSDTVFYVVKVGIQSPEGISTSRTVPRRFKEFLNLYSELRKEFPKKNLPPPPEKKLVKIKSMKALVDRMCALEGWMTKLLSDIDVSRTAPVAMFLELEPAARQACSELNENEYAENENYDEINIENVINSNGKNITDMEELQRKCTELELRLTCEQDARSHEESIKATTIKQNNLLMKELNDAKEQVEFLRKQMGLKTKTNVLEVQSVGTSDKVMVDTCVSLSDTIDVLETSDREIGLLLERGENAEIASEPANEDDELKKLLGDILLENAKLREQVNSVIRHALSKPSKDNVE</sequence>
<comment type="caution">
    <text evidence="1">The sequence shown here is derived from an EMBL/GenBank/DDBJ whole genome shotgun (WGS) entry which is preliminary data.</text>
</comment>
<evidence type="ECO:0000313" key="1">
    <source>
        <dbReference type="EMBL" id="KAI3766245.1"/>
    </source>
</evidence>